<reference evidence="8 9" key="1">
    <citation type="submission" date="2021-07" db="EMBL/GenBank/DDBJ databases">
        <title>Paenibacillus radiodurans sp. nov., isolated from the southeastern edge of Tengger Desert.</title>
        <authorList>
            <person name="Zhang G."/>
        </authorList>
    </citation>
    <scope>NUCLEOTIDE SEQUENCE [LARGE SCALE GENOMIC DNA]</scope>
    <source>
        <strain evidence="8 9">CCM 7311</strain>
    </source>
</reference>
<evidence type="ECO:0000256" key="5">
    <source>
        <dbReference type="ARBA" id="ARBA00023139"/>
    </source>
</evidence>
<protein>
    <recommendedName>
        <fullName evidence="10">Metal ABC transporter substrate-binding protein</fullName>
    </recommendedName>
</protein>
<keyword evidence="9" id="KW-1185">Reference proteome</keyword>
<organism evidence="8 9">
    <name type="scientific">Paenibacillus sepulcri</name>
    <dbReference type="NCBI Taxonomy" id="359917"/>
    <lineage>
        <taxon>Bacteria</taxon>
        <taxon>Bacillati</taxon>
        <taxon>Bacillota</taxon>
        <taxon>Bacilli</taxon>
        <taxon>Bacillales</taxon>
        <taxon>Paenibacillaceae</taxon>
        <taxon>Paenibacillus</taxon>
    </lineage>
</organism>
<dbReference type="Proteomes" id="UP001519887">
    <property type="component" value="Unassembled WGS sequence"/>
</dbReference>
<accession>A0ABS7CBI0</accession>
<dbReference type="Gene3D" id="3.40.190.10">
    <property type="entry name" value="Periplasmic binding protein-like II"/>
    <property type="match status" value="2"/>
</dbReference>
<evidence type="ECO:0000256" key="2">
    <source>
        <dbReference type="ARBA" id="ARBA00008973"/>
    </source>
</evidence>
<evidence type="ECO:0000313" key="9">
    <source>
        <dbReference type="Proteomes" id="UP001519887"/>
    </source>
</evidence>
<name>A0ABS7CBI0_9BACL</name>
<dbReference type="PANTHER" id="PTHR30429:SF1">
    <property type="entry name" value="D-METHIONINE-BINDING LIPOPROTEIN METQ-RELATED"/>
    <property type="match status" value="1"/>
</dbReference>
<dbReference type="RefSeq" id="WP_210037997.1">
    <property type="nucleotide sequence ID" value="NZ_JBHLVU010000022.1"/>
</dbReference>
<feature type="chain" id="PRO_5045482596" description="Metal ABC transporter substrate-binding protein" evidence="7">
    <location>
        <begin position="20"/>
        <end position="295"/>
    </location>
</feature>
<dbReference type="SUPFAM" id="SSF53850">
    <property type="entry name" value="Periplasmic binding protein-like II"/>
    <property type="match status" value="1"/>
</dbReference>
<evidence type="ECO:0000256" key="7">
    <source>
        <dbReference type="SAM" id="SignalP"/>
    </source>
</evidence>
<keyword evidence="4" id="KW-0472">Membrane</keyword>
<keyword evidence="3 7" id="KW-0732">Signal</keyword>
<comment type="similarity">
    <text evidence="2">Belongs to the NlpA lipoprotein family.</text>
</comment>
<evidence type="ECO:0000256" key="4">
    <source>
        <dbReference type="ARBA" id="ARBA00023136"/>
    </source>
</evidence>
<comment type="caution">
    <text evidence="8">The sequence shown here is derived from an EMBL/GenBank/DDBJ whole genome shotgun (WGS) entry which is preliminary data.</text>
</comment>
<dbReference type="InterPro" id="IPR004872">
    <property type="entry name" value="Lipoprotein_NlpA"/>
</dbReference>
<evidence type="ECO:0000256" key="3">
    <source>
        <dbReference type="ARBA" id="ARBA00022729"/>
    </source>
</evidence>
<proteinExistence type="inferred from homology"/>
<evidence type="ECO:0000313" key="8">
    <source>
        <dbReference type="EMBL" id="MBW7458290.1"/>
    </source>
</evidence>
<keyword evidence="6" id="KW-0449">Lipoprotein</keyword>
<gene>
    <name evidence="8" type="ORF">K0U00_30050</name>
</gene>
<feature type="signal peptide" evidence="7">
    <location>
        <begin position="1"/>
        <end position="19"/>
    </location>
</feature>
<dbReference type="PANTHER" id="PTHR30429">
    <property type="entry name" value="D-METHIONINE-BINDING LIPOPROTEIN METQ"/>
    <property type="match status" value="1"/>
</dbReference>
<comment type="subcellular location">
    <subcellularLocation>
        <location evidence="1">Membrane</location>
        <topology evidence="1">Lipid-anchor</topology>
    </subcellularLocation>
</comment>
<evidence type="ECO:0000256" key="6">
    <source>
        <dbReference type="ARBA" id="ARBA00023288"/>
    </source>
</evidence>
<evidence type="ECO:0000256" key="1">
    <source>
        <dbReference type="ARBA" id="ARBA00004635"/>
    </source>
</evidence>
<evidence type="ECO:0008006" key="10">
    <source>
        <dbReference type="Google" id="ProtNLM"/>
    </source>
</evidence>
<dbReference type="Pfam" id="PF03180">
    <property type="entry name" value="Lipoprotein_9"/>
    <property type="match status" value="1"/>
</dbReference>
<sequence>MKKSLGLLFIIIFLLTACGTEQTSNTAKSGDVSTAAAGGGTEEVKKEDKVIKHIMSDSGFNGDIAKILKDEVAKQGYTLDVVIVNDIIQPNKIVNDGEADSNSFQHEAYFDQFVEDQGLKNIVRGFYTIFSPSGLYSKKYKKIEDVPDGATFGIPVDPANNGRALFMLRDLGRLKLKDGVTVTHATLRDITDNPHKYKFKEVDQLMLQRTLEDVDVGFLFAGTAVQIGLKPRTDALALEEGEGLPYKSIVAIRKDLVGSEKMKVLQAAYESQPIKDFYKSKYGDAIEFIDDLNHK</sequence>
<dbReference type="PROSITE" id="PS51257">
    <property type="entry name" value="PROKAR_LIPOPROTEIN"/>
    <property type="match status" value="1"/>
</dbReference>
<keyword evidence="5" id="KW-0564">Palmitate</keyword>
<dbReference type="EMBL" id="JAHZIK010001141">
    <property type="protein sequence ID" value="MBW7458290.1"/>
    <property type="molecule type" value="Genomic_DNA"/>
</dbReference>